<evidence type="ECO:0000313" key="6">
    <source>
        <dbReference type="Proteomes" id="UP000095210"/>
    </source>
</evidence>
<dbReference type="InterPro" id="IPR031107">
    <property type="entry name" value="Small_HSP"/>
</dbReference>
<protein>
    <submittedName>
        <fullName evidence="5">Molecular chaperone (Small heat shock protein)</fullName>
    </submittedName>
</protein>
<keyword evidence="6" id="KW-1185">Reference proteome</keyword>
<dbReference type="KEGG" id="ahm:TL08_00595"/>
<dbReference type="Gene3D" id="2.60.40.790">
    <property type="match status" value="1"/>
</dbReference>
<dbReference type="InterPro" id="IPR008978">
    <property type="entry name" value="HSP20-like_chaperone"/>
</dbReference>
<name>A0AAC9HKG1_9PSEU</name>
<evidence type="ECO:0000256" key="3">
    <source>
        <dbReference type="SAM" id="MobiDB-lite"/>
    </source>
</evidence>
<dbReference type="AlphaFoldDB" id="A0AAC9HKG1"/>
<feature type="domain" description="SHSP" evidence="4">
    <location>
        <begin position="37"/>
        <end position="152"/>
    </location>
</feature>
<dbReference type="InterPro" id="IPR002068">
    <property type="entry name" value="A-crystallin/Hsp20_dom"/>
</dbReference>
<dbReference type="CDD" id="cd06464">
    <property type="entry name" value="ACD_sHsps-like"/>
    <property type="match status" value="1"/>
</dbReference>
<dbReference type="PROSITE" id="PS01031">
    <property type="entry name" value="SHSP"/>
    <property type="match status" value="1"/>
</dbReference>
<dbReference type="RefSeq" id="WP_069845752.1">
    <property type="nucleotide sequence ID" value="NZ_CP014859.1"/>
</dbReference>
<comment type="similarity">
    <text evidence="1 2">Belongs to the small heat shock protein (HSP20) family.</text>
</comment>
<organism evidence="5 6">
    <name type="scientific">Actinoalloteichus hymeniacidonis</name>
    <dbReference type="NCBI Taxonomy" id="340345"/>
    <lineage>
        <taxon>Bacteria</taxon>
        <taxon>Bacillati</taxon>
        <taxon>Actinomycetota</taxon>
        <taxon>Actinomycetes</taxon>
        <taxon>Pseudonocardiales</taxon>
        <taxon>Pseudonocardiaceae</taxon>
        <taxon>Actinoalloteichus</taxon>
    </lineage>
</organism>
<feature type="region of interest" description="Disordered" evidence="3">
    <location>
        <begin position="144"/>
        <end position="174"/>
    </location>
</feature>
<accession>A0AAC9HKG1</accession>
<gene>
    <name evidence="5" type="ORF">TL08_00595</name>
</gene>
<evidence type="ECO:0000256" key="2">
    <source>
        <dbReference type="RuleBase" id="RU003616"/>
    </source>
</evidence>
<evidence type="ECO:0000259" key="4">
    <source>
        <dbReference type="PROSITE" id="PS01031"/>
    </source>
</evidence>
<dbReference type="PANTHER" id="PTHR11527">
    <property type="entry name" value="HEAT-SHOCK PROTEIN 20 FAMILY MEMBER"/>
    <property type="match status" value="1"/>
</dbReference>
<sequence>MAIITRRVGWEPLRGLNREFDASFDALVSKAFGPQVRRPAGFTPAADVSRDGDDVLITLELPGVDIDSDVTVEVLEGTLRISGSRREEREVAAGDRIAREIRGGEFRREFTIPDHVTPEAIEASYDRGLLQIRVNRVVRPAPTPTKVAVRQGAAAPARPTTVEGASAESDSTES</sequence>
<dbReference type="Proteomes" id="UP000095210">
    <property type="component" value="Chromosome"/>
</dbReference>
<dbReference type="Pfam" id="PF00011">
    <property type="entry name" value="HSP20"/>
    <property type="match status" value="1"/>
</dbReference>
<dbReference type="EMBL" id="CP014859">
    <property type="protein sequence ID" value="AOS60967.1"/>
    <property type="molecule type" value="Genomic_DNA"/>
</dbReference>
<reference evidence="6" key="1">
    <citation type="submission" date="2016-03" db="EMBL/GenBank/DDBJ databases">
        <title>Complete genome sequence of the type strain Actinoalloteichus hymeniacidonis DSM 45092.</title>
        <authorList>
            <person name="Schaffert L."/>
            <person name="Albersmeier A."/>
            <person name="Winkler A."/>
            <person name="Kalinowski J."/>
            <person name="Zotchev S."/>
            <person name="Ruckert C."/>
        </authorList>
    </citation>
    <scope>NUCLEOTIDE SEQUENCE [LARGE SCALE GENOMIC DNA]</scope>
    <source>
        <strain evidence="6">HPA177(T) (DSM 45092(T))</strain>
    </source>
</reference>
<evidence type="ECO:0000256" key="1">
    <source>
        <dbReference type="PROSITE-ProRule" id="PRU00285"/>
    </source>
</evidence>
<evidence type="ECO:0000313" key="5">
    <source>
        <dbReference type="EMBL" id="AOS60967.1"/>
    </source>
</evidence>
<proteinExistence type="inferred from homology"/>
<keyword evidence="5" id="KW-0346">Stress response</keyword>
<dbReference type="SUPFAM" id="SSF49764">
    <property type="entry name" value="HSP20-like chaperones"/>
    <property type="match status" value="1"/>
</dbReference>